<protein>
    <submittedName>
        <fullName evidence="6">Phosphoribosylformylglycinamidine (FGAM) synthase, PurS subunit</fullName>
    </submittedName>
</protein>
<keyword evidence="4" id="KW-0658">Purine biosynthesis</keyword>
<name>T1BWR7_9ZZZZ</name>
<comment type="caution">
    <text evidence="6">The sequence shown here is derived from an EMBL/GenBank/DDBJ whole genome shotgun (WGS) entry which is preliminary data.</text>
</comment>
<evidence type="ECO:0000256" key="5">
    <source>
        <dbReference type="ARBA" id="ARBA00022840"/>
    </source>
</evidence>
<dbReference type="EMBL" id="AUZY01000787">
    <property type="protein sequence ID" value="EQD77411.1"/>
    <property type="molecule type" value="Genomic_DNA"/>
</dbReference>
<keyword evidence="1" id="KW-0963">Cytoplasm</keyword>
<feature type="non-terminal residue" evidence="6">
    <location>
        <position position="1"/>
    </location>
</feature>
<evidence type="ECO:0000313" key="6">
    <source>
        <dbReference type="EMBL" id="EQD77411.1"/>
    </source>
</evidence>
<dbReference type="PANTHER" id="PTHR34696:SF1">
    <property type="entry name" value="PHOSPHORIBOSYLFORMYLGLYCINAMIDINE SYNTHASE SUBUNIT PURS"/>
    <property type="match status" value="1"/>
</dbReference>
<dbReference type="NCBIfam" id="TIGR00302">
    <property type="entry name" value="phosphoribosylformylglycinamidine synthase subunit PurS"/>
    <property type="match status" value="1"/>
</dbReference>
<reference evidence="6" key="1">
    <citation type="submission" date="2013-08" db="EMBL/GenBank/DDBJ databases">
        <authorList>
            <person name="Mendez C."/>
            <person name="Richter M."/>
            <person name="Ferrer M."/>
            <person name="Sanchez J."/>
        </authorList>
    </citation>
    <scope>NUCLEOTIDE SEQUENCE</scope>
</reference>
<dbReference type="InterPro" id="IPR036604">
    <property type="entry name" value="PurS-like_sf"/>
</dbReference>
<dbReference type="AlphaFoldDB" id="T1BWR7"/>
<gene>
    <name evidence="6" type="ORF">B1B_01080</name>
</gene>
<evidence type="ECO:0000256" key="3">
    <source>
        <dbReference type="ARBA" id="ARBA00022741"/>
    </source>
</evidence>
<keyword evidence="3" id="KW-0547">Nucleotide-binding</keyword>
<proteinExistence type="predicted"/>
<dbReference type="PANTHER" id="PTHR34696">
    <property type="entry name" value="PHOSPHORIBOSYLFORMYLGLYCINAMIDINE SYNTHASE SUBUNIT PURS"/>
    <property type="match status" value="1"/>
</dbReference>
<reference evidence="6" key="2">
    <citation type="journal article" date="2014" name="ISME J.">
        <title>Microbial stratification in low pH oxic and suboxic macroscopic growths along an acid mine drainage.</title>
        <authorList>
            <person name="Mendez-Garcia C."/>
            <person name="Mesa V."/>
            <person name="Sprenger R.R."/>
            <person name="Richter M."/>
            <person name="Diez M.S."/>
            <person name="Solano J."/>
            <person name="Bargiela R."/>
            <person name="Golyshina O.V."/>
            <person name="Manteca A."/>
            <person name="Ramos J.L."/>
            <person name="Gallego J.R."/>
            <person name="Llorente I."/>
            <person name="Martins Dos Santos V.A."/>
            <person name="Jensen O.N."/>
            <person name="Pelaez A.I."/>
            <person name="Sanchez J."/>
            <person name="Ferrer M."/>
        </authorList>
    </citation>
    <scope>NUCLEOTIDE SEQUENCE</scope>
</reference>
<sequence>AGAAGTLGDRVSSGGAGSRYEARTIRHARPLVDPAQRTVRIEVRVSLKPGVMDAEAESVEKALGLLAISPTPVVQTARIYDLEFSGVTVEEARHLAQEAVDRLLANPVVHRVSLRAEPG</sequence>
<keyword evidence="2" id="KW-0436">Ligase</keyword>
<dbReference type="SUPFAM" id="SSF82697">
    <property type="entry name" value="PurS-like"/>
    <property type="match status" value="1"/>
</dbReference>
<evidence type="ECO:0000256" key="2">
    <source>
        <dbReference type="ARBA" id="ARBA00022598"/>
    </source>
</evidence>
<organism evidence="6">
    <name type="scientific">mine drainage metagenome</name>
    <dbReference type="NCBI Taxonomy" id="410659"/>
    <lineage>
        <taxon>unclassified sequences</taxon>
        <taxon>metagenomes</taxon>
        <taxon>ecological metagenomes</taxon>
    </lineage>
</organism>
<accession>T1BWR7</accession>
<dbReference type="GO" id="GO:0016874">
    <property type="term" value="F:ligase activity"/>
    <property type="evidence" value="ECO:0007669"/>
    <property type="project" value="UniProtKB-KW"/>
</dbReference>
<dbReference type="InterPro" id="IPR003850">
    <property type="entry name" value="PurS"/>
</dbReference>
<evidence type="ECO:0000256" key="4">
    <source>
        <dbReference type="ARBA" id="ARBA00022755"/>
    </source>
</evidence>
<dbReference type="Gene3D" id="3.30.1280.10">
    <property type="entry name" value="Phosphoribosylformylglycinamidine synthase subunit PurS"/>
    <property type="match status" value="1"/>
</dbReference>
<dbReference type="Pfam" id="PF02700">
    <property type="entry name" value="PurS"/>
    <property type="match status" value="1"/>
</dbReference>
<keyword evidence="5" id="KW-0067">ATP-binding</keyword>
<dbReference type="GO" id="GO:0005524">
    <property type="term" value="F:ATP binding"/>
    <property type="evidence" value="ECO:0007669"/>
    <property type="project" value="UniProtKB-KW"/>
</dbReference>
<dbReference type="GO" id="GO:0006164">
    <property type="term" value="P:purine nucleotide biosynthetic process"/>
    <property type="evidence" value="ECO:0007669"/>
    <property type="project" value="UniProtKB-KW"/>
</dbReference>
<evidence type="ECO:0000256" key="1">
    <source>
        <dbReference type="ARBA" id="ARBA00022490"/>
    </source>
</evidence>